<accession>A0ACB9KQ34</accession>
<reference evidence="1 2" key="1">
    <citation type="journal article" date="2022" name="DNA Res.">
        <title>Chromosomal-level genome assembly of the orchid tree Bauhinia variegata (Leguminosae; Cercidoideae) supports the allotetraploid origin hypothesis of Bauhinia.</title>
        <authorList>
            <person name="Zhong Y."/>
            <person name="Chen Y."/>
            <person name="Zheng D."/>
            <person name="Pang J."/>
            <person name="Liu Y."/>
            <person name="Luo S."/>
            <person name="Meng S."/>
            <person name="Qian L."/>
            <person name="Wei D."/>
            <person name="Dai S."/>
            <person name="Zhou R."/>
        </authorList>
    </citation>
    <scope>NUCLEOTIDE SEQUENCE [LARGE SCALE GENOMIC DNA]</scope>
    <source>
        <strain evidence="1">BV-YZ2020</strain>
    </source>
</reference>
<proteinExistence type="predicted"/>
<dbReference type="Proteomes" id="UP000828941">
    <property type="component" value="Chromosome 13"/>
</dbReference>
<name>A0ACB9KQ34_BAUVA</name>
<evidence type="ECO:0000313" key="2">
    <source>
        <dbReference type="Proteomes" id="UP000828941"/>
    </source>
</evidence>
<sequence>MGLRVTPYPNCGQGTPFSLRHPLKPAGAIPSSLRNLGDGNSILPYCLFYGSVFRGSRNMRMKRMKRACSACFDESEDDWGDLLKELDAKYDIKTPSNNDDGDKEVVDEISYPISENTQQKQVKNSSQRDPLDHFRTLNPDTLEPSELGIHPKPRKWPERDELLRLDFERKINSVGIPHSLRIVQKKLKWQQGIIKEASKYTFCSLKKSFSSMVFIIQELQKYALQIRENLYCEDLQGVMDKLSKDLDASFVWLFEKVFWKTPSLMVYVMVLLANFSVFSIDKNAIIEVTPSTLISEVLSLRQNKNKQRSEDGLSDEKMIKFQSLVPPELEGDMKEGYARTQLHYKKALYHDPYNGLLLSNYAQFLYVVLRDLDEAEEYFRLSVLTQPLDAEAFSRYGDFLWRERGDLAAAEERYEQAAKAAPFNTHYASKLAIFLWSTAAEDSSFKLP</sequence>
<gene>
    <name evidence="1" type="ORF">L6164_032898</name>
</gene>
<comment type="caution">
    <text evidence="1">The sequence shown here is derived from an EMBL/GenBank/DDBJ whole genome shotgun (WGS) entry which is preliminary data.</text>
</comment>
<keyword evidence="2" id="KW-1185">Reference proteome</keyword>
<protein>
    <submittedName>
        <fullName evidence="1">Uncharacterized protein</fullName>
    </submittedName>
</protein>
<organism evidence="1 2">
    <name type="scientific">Bauhinia variegata</name>
    <name type="common">Purple orchid tree</name>
    <name type="synonym">Phanera variegata</name>
    <dbReference type="NCBI Taxonomy" id="167791"/>
    <lineage>
        <taxon>Eukaryota</taxon>
        <taxon>Viridiplantae</taxon>
        <taxon>Streptophyta</taxon>
        <taxon>Embryophyta</taxon>
        <taxon>Tracheophyta</taxon>
        <taxon>Spermatophyta</taxon>
        <taxon>Magnoliopsida</taxon>
        <taxon>eudicotyledons</taxon>
        <taxon>Gunneridae</taxon>
        <taxon>Pentapetalae</taxon>
        <taxon>rosids</taxon>
        <taxon>fabids</taxon>
        <taxon>Fabales</taxon>
        <taxon>Fabaceae</taxon>
        <taxon>Cercidoideae</taxon>
        <taxon>Cercideae</taxon>
        <taxon>Bauhiniinae</taxon>
        <taxon>Bauhinia</taxon>
    </lineage>
</organism>
<dbReference type="EMBL" id="CM039438">
    <property type="protein sequence ID" value="KAI4299437.1"/>
    <property type="molecule type" value="Genomic_DNA"/>
</dbReference>
<evidence type="ECO:0000313" key="1">
    <source>
        <dbReference type="EMBL" id="KAI4299437.1"/>
    </source>
</evidence>